<reference evidence="1" key="2">
    <citation type="submission" date="2025-09" db="UniProtKB">
        <authorList>
            <consortium name="Ensembl"/>
        </authorList>
    </citation>
    <scope>IDENTIFICATION</scope>
</reference>
<protein>
    <submittedName>
        <fullName evidence="1">Uncharacterized protein</fullName>
    </submittedName>
</protein>
<reference evidence="1" key="1">
    <citation type="submission" date="2025-08" db="UniProtKB">
        <authorList>
            <consortium name="Ensembl"/>
        </authorList>
    </citation>
    <scope>IDENTIFICATION</scope>
</reference>
<dbReference type="AlphaFoldDB" id="A0A674ACP3"/>
<organism evidence="1 2">
    <name type="scientific">Salmo trutta</name>
    <name type="common">Brown trout</name>
    <dbReference type="NCBI Taxonomy" id="8032"/>
    <lineage>
        <taxon>Eukaryota</taxon>
        <taxon>Metazoa</taxon>
        <taxon>Chordata</taxon>
        <taxon>Craniata</taxon>
        <taxon>Vertebrata</taxon>
        <taxon>Euteleostomi</taxon>
        <taxon>Actinopterygii</taxon>
        <taxon>Neopterygii</taxon>
        <taxon>Teleostei</taxon>
        <taxon>Protacanthopterygii</taxon>
        <taxon>Salmoniformes</taxon>
        <taxon>Salmonidae</taxon>
        <taxon>Salmoninae</taxon>
        <taxon>Salmo</taxon>
    </lineage>
</organism>
<evidence type="ECO:0000313" key="1">
    <source>
        <dbReference type="Ensembl" id="ENSSTUP00000056845.1"/>
    </source>
</evidence>
<proteinExistence type="predicted"/>
<evidence type="ECO:0000313" key="2">
    <source>
        <dbReference type="Proteomes" id="UP000472277"/>
    </source>
</evidence>
<dbReference type="Proteomes" id="UP000472277">
    <property type="component" value="Unassembled WGS sequence"/>
</dbReference>
<sequence length="71" mass="8293">ASKGSVHLCYYCLLSYTQAVRMYQRSGEEGAHHRQRRSWGGNQFFVLEEYMGDEPLYVGKVRVSGVYYYSK</sequence>
<keyword evidence="2" id="KW-1185">Reference proteome</keyword>
<dbReference type="InParanoid" id="A0A674ACP3"/>
<accession>A0A674ACP3</accession>
<name>A0A674ACP3_SALTR</name>
<dbReference type="Ensembl" id="ENSSTUT00000059563.1">
    <property type="protein sequence ID" value="ENSSTUP00000056845.1"/>
    <property type="gene ID" value="ENSSTUG00000024248.1"/>
</dbReference>